<dbReference type="EMBL" id="GBXM01087678">
    <property type="protein sequence ID" value="JAH20899.1"/>
    <property type="molecule type" value="Transcribed_RNA"/>
</dbReference>
<reference evidence="1" key="1">
    <citation type="submission" date="2014-11" db="EMBL/GenBank/DDBJ databases">
        <authorList>
            <person name="Amaro Gonzalez C."/>
        </authorList>
    </citation>
    <scope>NUCLEOTIDE SEQUENCE</scope>
</reference>
<reference evidence="1" key="2">
    <citation type="journal article" date="2015" name="Fish Shellfish Immunol.">
        <title>Early steps in the European eel (Anguilla anguilla)-Vibrio vulnificus interaction in the gills: Role of the RtxA13 toxin.</title>
        <authorList>
            <person name="Callol A."/>
            <person name="Pajuelo D."/>
            <person name="Ebbesson L."/>
            <person name="Teles M."/>
            <person name="MacKenzie S."/>
            <person name="Amaro C."/>
        </authorList>
    </citation>
    <scope>NUCLEOTIDE SEQUENCE</scope>
</reference>
<name>A0A0E9QVP7_ANGAN</name>
<protein>
    <submittedName>
        <fullName evidence="1">Uncharacterized protein</fullName>
    </submittedName>
</protein>
<proteinExistence type="predicted"/>
<accession>A0A0E9QVP7</accession>
<dbReference type="AlphaFoldDB" id="A0A0E9QVP7"/>
<evidence type="ECO:0000313" key="1">
    <source>
        <dbReference type="EMBL" id="JAH20899.1"/>
    </source>
</evidence>
<organism evidence="1">
    <name type="scientific">Anguilla anguilla</name>
    <name type="common">European freshwater eel</name>
    <name type="synonym">Muraena anguilla</name>
    <dbReference type="NCBI Taxonomy" id="7936"/>
    <lineage>
        <taxon>Eukaryota</taxon>
        <taxon>Metazoa</taxon>
        <taxon>Chordata</taxon>
        <taxon>Craniata</taxon>
        <taxon>Vertebrata</taxon>
        <taxon>Euteleostomi</taxon>
        <taxon>Actinopterygii</taxon>
        <taxon>Neopterygii</taxon>
        <taxon>Teleostei</taxon>
        <taxon>Anguilliformes</taxon>
        <taxon>Anguillidae</taxon>
        <taxon>Anguilla</taxon>
    </lineage>
</organism>
<sequence>MNLINIPRDICKGLVPSTSL</sequence>